<dbReference type="AlphaFoldDB" id="A0A0D3BB85"/>
<dbReference type="Gramene" id="Bo3g065970.1">
    <property type="protein sequence ID" value="Bo3g065970.1"/>
    <property type="gene ID" value="Bo3g065970"/>
</dbReference>
<evidence type="ECO:0000256" key="1">
    <source>
        <dbReference type="ARBA" id="ARBA00022723"/>
    </source>
</evidence>
<evidence type="ECO:0000256" key="3">
    <source>
        <dbReference type="ARBA" id="ARBA00022833"/>
    </source>
</evidence>
<organism evidence="8 9">
    <name type="scientific">Brassica oleracea var. oleracea</name>
    <dbReference type="NCBI Taxonomy" id="109376"/>
    <lineage>
        <taxon>Eukaryota</taxon>
        <taxon>Viridiplantae</taxon>
        <taxon>Streptophyta</taxon>
        <taxon>Embryophyta</taxon>
        <taxon>Tracheophyta</taxon>
        <taxon>Spermatophyta</taxon>
        <taxon>Magnoliopsida</taxon>
        <taxon>eudicotyledons</taxon>
        <taxon>Gunneridae</taxon>
        <taxon>Pentapetalae</taxon>
        <taxon>rosids</taxon>
        <taxon>malvids</taxon>
        <taxon>Brassicales</taxon>
        <taxon>Brassicaceae</taxon>
        <taxon>Brassiceae</taxon>
        <taxon>Brassica</taxon>
    </lineage>
</organism>
<dbReference type="Pfam" id="PF06839">
    <property type="entry name" value="Zn_ribbon_GRF"/>
    <property type="match status" value="1"/>
</dbReference>
<keyword evidence="1" id="KW-0479">Metal-binding</keyword>
<name>A0A0D3BB85_BRAOL</name>
<dbReference type="Proteomes" id="UP000032141">
    <property type="component" value="Chromosome C3"/>
</dbReference>
<dbReference type="GO" id="GO:0008270">
    <property type="term" value="F:zinc ion binding"/>
    <property type="evidence" value="ECO:0007669"/>
    <property type="project" value="UniProtKB-KW"/>
</dbReference>
<evidence type="ECO:0000313" key="9">
    <source>
        <dbReference type="Proteomes" id="UP000032141"/>
    </source>
</evidence>
<keyword evidence="6" id="KW-0732">Signal</keyword>
<accession>A0A0D3BB85</accession>
<keyword evidence="3" id="KW-0862">Zinc</keyword>
<dbReference type="InterPro" id="IPR010666">
    <property type="entry name" value="Znf_GRF"/>
</dbReference>
<dbReference type="PANTHER" id="PTHR33248">
    <property type="entry name" value="ZINC ION-BINDING PROTEIN"/>
    <property type="match status" value="1"/>
</dbReference>
<reference evidence="8 9" key="1">
    <citation type="journal article" date="2014" name="Genome Biol.">
        <title>Transcriptome and methylome profiling reveals relics of genome dominance in the mesopolyploid Brassica oleracea.</title>
        <authorList>
            <person name="Parkin I.A."/>
            <person name="Koh C."/>
            <person name="Tang H."/>
            <person name="Robinson S.J."/>
            <person name="Kagale S."/>
            <person name="Clarke W.E."/>
            <person name="Town C.D."/>
            <person name="Nixon J."/>
            <person name="Krishnakumar V."/>
            <person name="Bidwell S.L."/>
            <person name="Denoeud F."/>
            <person name="Belcram H."/>
            <person name="Links M.G."/>
            <person name="Just J."/>
            <person name="Clarke C."/>
            <person name="Bender T."/>
            <person name="Huebert T."/>
            <person name="Mason A.S."/>
            <person name="Pires J.C."/>
            <person name="Barker G."/>
            <person name="Moore J."/>
            <person name="Walley P.G."/>
            <person name="Manoli S."/>
            <person name="Batley J."/>
            <person name="Edwards D."/>
            <person name="Nelson M.N."/>
            <person name="Wang X."/>
            <person name="Paterson A.H."/>
            <person name="King G."/>
            <person name="Bancroft I."/>
            <person name="Chalhoub B."/>
            <person name="Sharpe A.G."/>
        </authorList>
    </citation>
    <scope>NUCLEOTIDE SEQUENCE</scope>
    <source>
        <strain evidence="8 9">cv. TO1000</strain>
    </source>
</reference>
<evidence type="ECO:0000259" key="7">
    <source>
        <dbReference type="PROSITE" id="PS51999"/>
    </source>
</evidence>
<protein>
    <recommendedName>
        <fullName evidence="7">GRF-type domain-containing protein</fullName>
    </recommendedName>
</protein>
<sequence length="231" mass="26653">MGRDRRVTVWTSFSLLSFLLSRRFNASRRIPPNEKPLSPRFAPPLTPRFAPALTPRFAPTNSPNRSRRRSVLPHSTDLSADWKLKPVEISNNARSRVEYPPQPEVQFGFPHTCYCGAKLVLATSNRYGLDPGRRYYTCANVDDGECHVWKWWDDAVMEEMRARDQHVLQLAEKVDNLTLLSDYETEQKVLRLEKIVSDLGKERSRSSDGFEYFVGGMAFDELVDEHVMTFL</sequence>
<feature type="domain" description="GRF-type" evidence="7">
    <location>
        <begin position="113"/>
        <end position="155"/>
    </location>
</feature>
<feature type="signal peptide" evidence="6">
    <location>
        <begin position="1"/>
        <end position="26"/>
    </location>
</feature>
<keyword evidence="9" id="KW-1185">Reference proteome</keyword>
<dbReference type="EnsemblPlants" id="Bo3g065970.1">
    <property type="protein sequence ID" value="Bo3g065970.1"/>
    <property type="gene ID" value="Bo3g065970"/>
</dbReference>
<dbReference type="PROSITE" id="PS51999">
    <property type="entry name" value="ZF_GRF"/>
    <property type="match status" value="1"/>
</dbReference>
<dbReference type="HOGENOM" id="CLU_1201296_0_0_1"/>
<reference evidence="8" key="2">
    <citation type="submission" date="2015-03" db="UniProtKB">
        <authorList>
            <consortium name="EnsemblPlants"/>
        </authorList>
    </citation>
    <scope>IDENTIFICATION</scope>
</reference>
<evidence type="ECO:0000313" key="8">
    <source>
        <dbReference type="EnsemblPlants" id="Bo3g065970.1"/>
    </source>
</evidence>
<keyword evidence="2 4" id="KW-0863">Zinc-finger</keyword>
<evidence type="ECO:0000256" key="5">
    <source>
        <dbReference type="SAM" id="MobiDB-lite"/>
    </source>
</evidence>
<evidence type="ECO:0000256" key="4">
    <source>
        <dbReference type="PROSITE-ProRule" id="PRU01343"/>
    </source>
</evidence>
<feature type="region of interest" description="Disordered" evidence="5">
    <location>
        <begin position="29"/>
        <end position="74"/>
    </location>
</feature>
<proteinExistence type="predicted"/>
<evidence type="ECO:0000256" key="6">
    <source>
        <dbReference type="SAM" id="SignalP"/>
    </source>
</evidence>
<evidence type="ECO:0000256" key="2">
    <source>
        <dbReference type="ARBA" id="ARBA00022771"/>
    </source>
</evidence>
<feature type="chain" id="PRO_5002258365" description="GRF-type domain-containing protein" evidence="6">
    <location>
        <begin position="27"/>
        <end position="231"/>
    </location>
</feature>